<accession>A0ABV5MVB3</accession>
<evidence type="ECO:0000256" key="1">
    <source>
        <dbReference type="SAM" id="MobiDB-lite"/>
    </source>
</evidence>
<evidence type="ECO:0000313" key="3">
    <source>
        <dbReference type="Proteomes" id="UP001589709"/>
    </source>
</evidence>
<dbReference type="Pfam" id="PF20117">
    <property type="entry name" value="DUF6507"/>
    <property type="match status" value="1"/>
</dbReference>
<dbReference type="RefSeq" id="WP_381342070.1">
    <property type="nucleotide sequence ID" value="NZ_JBHMCY010000005.1"/>
</dbReference>
<name>A0ABV5MVB3_9ACTN</name>
<dbReference type="EMBL" id="JBHMCY010000005">
    <property type="protein sequence ID" value="MFB9461939.1"/>
    <property type="molecule type" value="Genomic_DNA"/>
</dbReference>
<evidence type="ECO:0000313" key="2">
    <source>
        <dbReference type="EMBL" id="MFB9461939.1"/>
    </source>
</evidence>
<feature type="region of interest" description="Disordered" evidence="1">
    <location>
        <begin position="45"/>
        <end position="72"/>
    </location>
</feature>
<gene>
    <name evidence="2" type="ORF">ACFF45_04135</name>
</gene>
<dbReference type="InterPro" id="IPR045436">
    <property type="entry name" value="DUF6507"/>
</dbReference>
<proteinExistence type="predicted"/>
<reference evidence="2 3" key="1">
    <citation type="submission" date="2024-09" db="EMBL/GenBank/DDBJ databases">
        <authorList>
            <person name="Sun Q."/>
            <person name="Mori K."/>
        </authorList>
    </citation>
    <scope>NUCLEOTIDE SEQUENCE [LARGE SCALE GENOMIC DNA]</scope>
    <source>
        <strain evidence="2 3">JCM 6917</strain>
    </source>
</reference>
<keyword evidence="3" id="KW-1185">Reference proteome</keyword>
<dbReference type="Proteomes" id="UP001589709">
    <property type="component" value="Unassembled WGS sequence"/>
</dbReference>
<organism evidence="2 3">
    <name type="scientific">Streptomyces cinereospinus</name>
    <dbReference type="NCBI Taxonomy" id="285561"/>
    <lineage>
        <taxon>Bacteria</taxon>
        <taxon>Bacillati</taxon>
        <taxon>Actinomycetota</taxon>
        <taxon>Actinomycetes</taxon>
        <taxon>Kitasatosporales</taxon>
        <taxon>Streptomycetaceae</taxon>
        <taxon>Streptomyces</taxon>
    </lineage>
</organism>
<sequence length="72" mass="7682">MSNFANDTQQKILFMAARTKKTMEGTVKATVEYVEGDLTMAADAQREVAAAPTPEELKAAAGKPDPGGEQPR</sequence>
<protein>
    <submittedName>
        <fullName evidence="2">DUF6507 family protein</fullName>
    </submittedName>
</protein>
<comment type="caution">
    <text evidence="2">The sequence shown here is derived from an EMBL/GenBank/DDBJ whole genome shotgun (WGS) entry which is preliminary data.</text>
</comment>